<dbReference type="InterPro" id="IPR052193">
    <property type="entry name" value="Peptidase_C59"/>
</dbReference>
<dbReference type="Pfam" id="PF02275">
    <property type="entry name" value="CBAH"/>
    <property type="match status" value="1"/>
</dbReference>
<dbReference type="Proteomes" id="UP000181884">
    <property type="component" value="Unassembled WGS sequence"/>
</dbReference>
<dbReference type="Gene3D" id="3.60.60.10">
    <property type="entry name" value="Penicillin V Acylase, Chain A"/>
    <property type="match status" value="1"/>
</dbReference>
<keyword evidence="5" id="KW-1185">Reference proteome</keyword>
<accession>A0A1L8RIP6</accession>
<dbReference type="RefSeq" id="WP_067390454.1">
    <property type="nucleotide sequence ID" value="NZ_JXKH01000002.1"/>
</dbReference>
<dbReference type="EMBL" id="JXKH01000002">
    <property type="protein sequence ID" value="OJG19584.1"/>
    <property type="molecule type" value="Genomic_DNA"/>
</dbReference>
<dbReference type="InterPro" id="IPR029132">
    <property type="entry name" value="CBAH/NAAA_C"/>
</dbReference>
<keyword evidence="2" id="KW-0378">Hydrolase</keyword>
<feature type="domain" description="Choloylglycine hydrolase/NAAA C-terminal" evidence="3">
    <location>
        <begin position="84"/>
        <end position="246"/>
    </location>
</feature>
<comment type="caution">
    <text evidence="4">The sequence shown here is derived from an EMBL/GenBank/DDBJ whole genome shotgun (WGS) entry which is preliminary data.</text>
</comment>
<dbReference type="AlphaFoldDB" id="A0A1L8RIP6"/>
<proteinExistence type="inferred from homology"/>
<dbReference type="PANTHER" id="PTHR35527:SF2">
    <property type="entry name" value="HYDROLASE"/>
    <property type="match status" value="1"/>
</dbReference>
<dbReference type="PANTHER" id="PTHR35527">
    <property type="entry name" value="CHOLOYLGLYCINE HYDROLASE"/>
    <property type="match status" value="1"/>
</dbReference>
<reference evidence="4 5" key="1">
    <citation type="submission" date="2014-12" db="EMBL/GenBank/DDBJ databases">
        <title>Draft genome sequences of 29 type strains of Enterococci.</title>
        <authorList>
            <person name="Zhong Z."/>
            <person name="Sun Z."/>
            <person name="Liu W."/>
            <person name="Zhang W."/>
            <person name="Zhang H."/>
        </authorList>
    </citation>
    <scope>NUCLEOTIDE SEQUENCE [LARGE SCALE GENOMIC DNA]</scope>
    <source>
        <strain evidence="4 5">DSM 17029</strain>
    </source>
</reference>
<name>A0A1L8RIP6_9ENTE</name>
<protein>
    <recommendedName>
        <fullName evidence="3">Choloylglycine hydrolase/NAAA C-terminal domain-containing protein</fullName>
    </recommendedName>
</protein>
<evidence type="ECO:0000313" key="4">
    <source>
        <dbReference type="EMBL" id="OJG19584.1"/>
    </source>
</evidence>
<evidence type="ECO:0000256" key="1">
    <source>
        <dbReference type="ARBA" id="ARBA00006625"/>
    </source>
</evidence>
<evidence type="ECO:0000313" key="5">
    <source>
        <dbReference type="Proteomes" id="UP000181884"/>
    </source>
</evidence>
<dbReference type="SUPFAM" id="SSF56235">
    <property type="entry name" value="N-terminal nucleophile aminohydrolases (Ntn hydrolases)"/>
    <property type="match status" value="1"/>
</dbReference>
<organism evidence="4 5">
    <name type="scientific">Enterococcus canis</name>
    <dbReference type="NCBI Taxonomy" id="214095"/>
    <lineage>
        <taxon>Bacteria</taxon>
        <taxon>Bacillati</taxon>
        <taxon>Bacillota</taxon>
        <taxon>Bacilli</taxon>
        <taxon>Lactobacillales</taxon>
        <taxon>Enterococcaceae</taxon>
        <taxon>Enterococcus</taxon>
    </lineage>
</organism>
<evidence type="ECO:0000259" key="3">
    <source>
        <dbReference type="Pfam" id="PF02275"/>
    </source>
</evidence>
<gene>
    <name evidence="4" type="ORF">RU97_GL001155</name>
</gene>
<dbReference type="InterPro" id="IPR029055">
    <property type="entry name" value="Ntn_hydrolases_N"/>
</dbReference>
<dbReference type="GO" id="GO:0016787">
    <property type="term" value="F:hydrolase activity"/>
    <property type="evidence" value="ECO:0007669"/>
    <property type="project" value="UniProtKB-KW"/>
</dbReference>
<comment type="similarity">
    <text evidence="1">Belongs to the peptidase C59 family.</text>
</comment>
<sequence length="336" mass="36915">MKKWIKVVLASLAVLLIIGGSVLFTRIRTIQTIEKVEGDLYKADYKLDEVLAEGVASVSDLEEMLSKKLFFGYPIETNENLFGCSAFMVKTPTGENLVGRNFDYAKAGALLLYTEPKAGYAAYSMVNLAHLGVSKEEGTMPETLKGKLAILAAPYGSVDGLNEKGLSVSVLELQTEPTVQQNGKTPITTTVAVRMLLDKAASTEEAITLLKKYDMHSSAGKPYHFLIADKSGKSVVVDWAGQQLNVVPTDRATNFQLSKGNDEGVGIGHDRYQTLTSAMSAKKSWTPAEAMSLLEKVKIPWNGEWQTEWSAVYHLDDFSVDLVSDMNYAKVHRFSR</sequence>
<evidence type="ECO:0000256" key="2">
    <source>
        <dbReference type="ARBA" id="ARBA00022801"/>
    </source>
</evidence>